<dbReference type="EMBL" id="BBIO01000008">
    <property type="protein sequence ID" value="GAK45352.1"/>
    <property type="molecule type" value="Genomic_DNA"/>
</dbReference>
<dbReference type="Pfam" id="PF00296">
    <property type="entry name" value="Bac_luciferase"/>
    <property type="match status" value="1"/>
</dbReference>
<dbReference type="RefSeq" id="WP_045446178.1">
    <property type="nucleotide sequence ID" value="NZ_BBIO01000008.1"/>
</dbReference>
<organism evidence="4 5">
    <name type="scientific">Tepidicaulis marinus</name>
    <dbReference type="NCBI Taxonomy" id="1333998"/>
    <lineage>
        <taxon>Bacteria</taxon>
        <taxon>Pseudomonadati</taxon>
        <taxon>Pseudomonadota</taxon>
        <taxon>Alphaproteobacteria</taxon>
        <taxon>Hyphomicrobiales</taxon>
        <taxon>Parvibaculaceae</taxon>
        <taxon>Tepidicaulis</taxon>
    </lineage>
</organism>
<gene>
    <name evidence="4" type="ORF">M2A_1851</name>
</gene>
<evidence type="ECO:0000313" key="5">
    <source>
        <dbReference type="Proteomes" id="UP000028702"/>
    </source>
</evidence>
<keyword evidence="1" id="KW-0560">Oxidoreductase</keyword>
<comment type="caution">
    <text evidence="4">The sequence shown here is derived from an EMBL/GenBank/DDBJ whole genome shotgun (WGS) entry which is preliminary data.</text>
</comment>
<evidence type="ECO:0000313" key="4">
    <source>
        <dbReference type="EMBL" id="GAK45352.1"/>
    </source>
</evidence>
<dbReference type="SUPFAM" id="SSF51679">
    <property type="entry name" value="Bacterial luciferase-like"/>
    <property type="match status" value="1"/>
</dbReference>
<dbReference type="STRING" id="1333998.M2A_1851"/>
<dbReference type="InterPro" id="IPR011251">
    <property type="entry name" value="Luciferase-like_dom"/>
</dbReference>
<feature type="domain" description="Luciferase-like" evidence="3">
    <location>
        <begin position="1"/>
        <end position="328"/>
    </location>
</feature>
<dbReference type="PANTHER" id="PTHR30137">
    <property type="entry name" value="LUCIFERASE-LIKE MONOOXYGENASE"/>
    <property type="match status" value="1"/>
</dbReference>
<dbReference type="Proteomes" id="UP000028702">
    <property type="component" value="Unassembled WGS sequence"/>
</dbReference>
<dbReference type="eggNOG" id="COG2141">
    <property type="taxonomic scope" value="Bacteria"/>
</dbReference>
<sequence>MRFGVFYELQLPKPWKEGDEHRLFHEALDQVVLADKLGFDYAWEVEHHFLDEYSHSSAPEVFLACAAAKTENIRLGHGIRQVIPNYNHPARTAESVATLDLMSSGRVQLGIGEGATRLELGGFGIPAKEKRAMSLEAAEQIANMMVLDPYPGFEGKYFSMPCRNVLPKPYQKPHPPMWMACTNRDTIRVAASLGLGALAFSFVDPEEAKHWADIYYGIIKSEDCVPLGHTVNANIALVSNFSLHHDRAEAIRRGHEGFEFFGYALAALVTQDCKPGRTDMWGDYLKQRGNRTEEVIEAAKGAYEANGIGTPEDMRAHLKKLQEAGVDQVIFMQQAGRNQHAHICESLELFAAEVMPEFQAERAAREQAKQEELAPYIEAALKRKNWMKPLSDEEIPIVPAAVPKPLVNQTKAAE</sequence>
<keyword evidence="5" id="KW-1185">Reference proteome</keyword>
<accession>A0A081BBD4</accession>
<dbReference type="AlphaFoldDB" id="A0A081BBD4"/>
<reference evidence="4 5" key="1">
    <citation type="submission" date="2014-07" db="EMBL/GenBank/DDBJ databases">
        <title>Tepidicaulis marinum gen. nov., sp. nov., a novel marine bacterium denitrifying nitrate to nitrous oxide strictly under microaerobic conditions.</title>
        <authorList>
            <person name="Takeuchi M."/>
            <person name="Yamagishi T."/>
            <person name="Kamagata Y."/>
            <person name="Oshima K."/>
            <person name="Hattori M."/>
            <person name="Katayama T."/>
            <person name="Hanada S."/>
            <person name="Tamaki H."/>
            <person name="Marumo K."/>
            <person name="Maeda H."/>
            <person name="Nedachi M."/>
            <person name="Iwasaki W."/>
            <person name="Suwa Y."/>
            <person name="Sakata S."/>
        </authorList>
    </citation>
    <scope>NUCLEOTIDE SEQUENCE [LARGE SCALE GENOMIC DNA]</scope>
    <source>
        <strain evidence="4 5">MA2</strain>
    </source>
</reference>
<dbReference type="GO" id="GO:0004497">
    <property type="term" value="F:monooxygenase activity"/>
    <property type="evidence" value="ECO:0007669"/>
    <property type="project" value="UniProtKB-KW"/>
</dbReference>
<protein>
    <submittedName>
        <fullName evidence="4">Luciferase family protein</fullName>
    </submittedName>
</protein>
<dbReference type="GO" id="GO:0005829">
    <property type="term" value="C:cytosol"/>
    <property type="evidence" value="ECO:0007669"/>
    <property type="project" value="TreeGrafter"/>
</dbReference>
<dbReference type="GO" id="GO:0016705">
    <property type="term" value="F:oxidoreductase activity, acting on paired donors, with incorporation or reduction of molecular oxygen"/>
    <property type="evidence" value="ECO:0007669"/>
    <property type="project" value="InterPro"/>
</dbReference>
<dbReference type="InterPro" id="IPR036661">
    <property type="entry name" value="Luciferase-like_sf"/>
</dbReference>
<dbReference type="Gene3D" id="3.20.20.30">
    <property type="entry name" value="Luciferase-like domain"/>
    <property type="match status" value="1"/>
</dbReference>
<evidence type="ECO:0000256" key="2">
    <source>
        <dbReference type="ARBA" id="ARBA00023033"/>
    </source>
</evidence>
<evidence type="ECO:0000256" key="1">
    <source>
        <dbReference type="ARBA" id="ARBA00023002"/>
    </source>
</evidence>
<name>A0A081BBD4_9HYPH</name>
<dbReference type="PANTHER" id="PTHR30137:SF8">
    <property type="entry name" value="BLR5498 PROTEIN"/>
    <property type="match status" value="1"/>
</dbReference>
<proteinExistence type="predicted"/>
<keyword evidence="2" id="KW-0503">Monooxygenase</keyword>
<evidence type="ECO:0000259" key="3">
    <source>
        <dbReference type="Pfam" id="PF00296"/>
    </source>
</evidence>
<dbReference type="InterPro" id="IPR050766">
    <property type="entry name" value="Bact_Lucif_Oxidored"/>
</dbReference>